<keyword evidence="14" id="KW-1185">Reference proteome</keyword>
<accession>A0A2G8KHE4</accession>
<keyword evidence="10" id="KW-1015">Disulfide bond</keyword>
<dbReference type="Gene3D" id="3.90.1480.20">
    <property type="entry name" value="Glycosyl transferase family 29"/>
    <property type="match status" value="1"/>
</dbReference>
<evidence type="ECO:0000256" key="10">
    <source>
        <dbReference type="ARBA" id="ARBA00023157"/>
    </source>
</evidence>
<evidence type="ECO:0000256" key="2">
    <source>
        <dbReference type="ARBA" id="ARBA00006003"/>
    </source>
</evidence>
<dbReference type="InterPro" id="IPR050943">
    <property type="entry name" value="Glycosyltr_29_Sialyltrsf"/>
</dbReference>
<dbReference type="InterPro" id="IPR038578">
    <property type="entry name" value="GT29-like_sf"/>
</dbReference>
<comment type="similarity">
    <text evidence="2">Belongs to the glycosyltransferase 29 family.</text>
</comment>
<dbReference type="PANTHER" id="PTHR11987:SF52">
    <property type="entry name" value="CMP-N-ACETYLNEURAMINATE-POLY-ALPHA-2, 8-SIALYLTRANSFERASE-LIKE ISOFORM X1"/>
    <property type="match status" value="1"/>
</dbReference>
<keyword evidence="5" id="KW-0812">Transmembrane</keyword>
<dbReference type="Pfam" id="PF00777">
    <property type="entry name" value="Glyco_transf_29"/>
    <property type="match status" value="1"/>
</dbReference>
<sequence>MTFSQSFQSHIWKVAKEDIGKSLTNDSYFKRVHCTVDELDTAYDTMDMKPKCAIIGNSGILLNSRCGREIDSHDYVIRANLPGLKEYNRDVGNKTTLMMMNRAAVGSMCKTLLGKQSTTQAKENYRKMLEYFRYMNDSILWMAKGTGSFRKHLQRIAVLFGKENIHTRFGFSYVSTVGLTRTRWRTQKVPSSGLIMLAIAETFCQNMTLYGFYPYAKDPSGNPVLYHYYQPNLTDFHTNAHDFDKEHKMLRSLQDQGFLRLVIDPCGK</sequence>
<dbReference type="PANTHER" id="PTHR11987">
    <property type="entry name" value="ALPHA-2,8-SIALYLTRANSFERASE"/>
    <property type="match status" value="1"/>
</dbReference>
<keyword evidence="4 13" id="KW-0808">Transferase</keyword>
<evidence type="ECO:0000256" key="9">
    <source>
        <dbReference type="ARBA" id="ARBA00023136"/>
    </source>
</evidence>
<dbReference type="EMBL" id="MRZV01000581">
    <property type="protein sequence ID" value="PIK47417.1"/>
    <property type="molecule type" value="Genomic_DNA"/>
</dbReference>
<evidence type="ECO:0000256" key="6">
    <source>
        <dbReference type="ARBA" id="ARBA00022968"/>
    </source>
</evidence>
<name>A0A2G8KHE4_STIJA</name>
<evidence type="ECO:0000256" key="1">
    <source>
        <dbReference type="ARBA" id="ARBA00004323"/>
    </source>
</evidence>
<evidence type="ECO:0000256" key="4">
    <source>
        <dbReference type="ARBA" id="ARBA00022679"/>
    </source>
</evidence>
<keyword evidence="9" id="KW-0472">Membrane</keyword>
<evidence type="ECO:0000256" key="8">
    <source>
        <dbReference type="ARBA" id="ARBA00023034"/>
    </source>
</evidence>
<proteinExistence type="inferred from homology"/>
<protein>
    <submittedName>
        <fullName evidence="13">Putative alpha-2,8-sialyltransferase 8B isoform X1</fullName>
    </submittedName>
</protein>
<evidence type="ECO:0000256" key="11">
    <source>
        <dbReference type="ARBA" id="ARBA00023180"/>
    </source>
</evidence>
<keyword evidence="8" id="KW-0333">Golgi apparatus</keyword>
<dbReference type="GO" id="GO:0006491">
    <property type="term" value="P:N-glycan processing"/>
    <property type="evidence" value="ECO:0007669"/>
    <property type="project" value="TreeGrafter"/>
</dbReference>
<keyword evidence="3 13" id="KW-0328">Glycosyltransferase</keyword>
<keyword evidence="6" id="KW-0735">Signal-anchor</keyword>
<evidence type="ECO:0000256" key="5">
    <source>
        <dbReference type="ARBA" id="ARBA00022692"/>
    </source>
</evidence>
<comment type="caution">
    <text evidence="13">The sequence shown here is derived from an EMBL/GenBank/DDBJ whole genome shotgun (WGS) entry which is preliminary data.</text>
</comment>
<dbReference type="InterPro" id="IPR001675">
    <property type="entry name" value="Glyco_trans_29"/>
</dbReference>
<evidence type="ECO:0000256" key="7">
    <source>
        <dbReference type="ARBA" id="ARBA00022989"/>
    </source>
</evidence>
<dbReference type="GO" id="GO:0009311">
    <property type="term" value="P:oligosaccharide metabolic process"/>
    <property type="evidence" value="ECO:0007669"/>
    <property type="project" value="TreeGrafter"/>
</dbReference>
<dbReference type="Proteomes" id="UP000230750">
    <property type="component" value="Unassembled WGS sequence"/>
</dbReference>
<dbReference type="AlphaFoldDB" id="A0A2G8KHE4"/>
<evidence type="ECO:0000256" key="12">
    <source>
        <dbReference type="PIRSR" id="PIRSR005557-2"/>
    </source>
</evidence>
<keyword evidence="11" id="KW-0325">Glycoprotein</keyword>
<reference evidence="13 14" key="1">
    <citation type="journal article" date="2017" name="PLoS Biol.">
        <title>The sea cucumber genome provides insights into morphological evolution and visceral regeneration.</title>
        <authorList>
            <person name="Zhang X."/>
            <person name="Sun L."/>
            <person name="Yuan J."/>
            <person name="Sun Y."/>
            <person name="Gao Y."/>
            <person name="Zhang L."/>
            <person name="Li S."/>
            <person name="Dai H."/>
            <person name="Hamel J.F."/>
            <person name="Liu C."/>
            <person name="Yu Y."/>
            <person name="Liu S."/>
            <person name="Lin W."/>
            <person name="Guo K."/>
            <person name="Jin S."/>
            <person name="Xu P."/>
            <person name="Storey K.B."/>
            <person name="Huan P."/>
            <person name="Zhang T."/>
            <person name="Zhou Y."/>
            <person name="Zhang J."/>
            <person name="Lin C."/>
            <person name="Li X."/>
            <person name="Xing L."/>
            <person name="Huo D."/>
            <person name="Sun M."/>
            <person name="Wang L."/>
            <person name="Mercier A."/>
            <person name="Li F."/>
            <person name="Yang H."/>
            <person name="Xiang J."/>
        </authorList>
    </citation>
    <scope>NUCLEOTIDE SEQUENCE [LARGE SCALE GENOMIC DNA]</scope>
    <source>
        <strain evidence="13">Shaxun</strain>
        <tissue evidence="13">Muscle</tissue>
    </source>
</reference>
<dbReference type="STRING" id="307972.A0A2G8KHE4"/>
<evidence type="ECO:0000313" key="14">
    <source>
        <dbReference type="Proteomes" id="UP000230750"/>
    </source>
</evidence>
<feature type="disulfide bond" evidence="12">
    <location>
        <begin position="52"/>
        <end position="204"/>
    </location>
</feature>
<organism evidence="13 14">
    <name type="scientific">Stichopus japonicus</name>
    <name type="common">Sea cucumber</name>
    <dbReference type="NCBI Taxonomy" id="307972"/>
    <lineage>
        <taxon>Eukaryota</taxon>
        <taxon>Metazoa</taxon>
        <taxon>Echinodermata</taxon>
        <taxon>Eleutherozoa</taxon>
        <taxon>Echinozoa</taxon>
        <taxon>Holothuroidea</taxon>
        <taxon>Aspidochirotacea</taxon>
        <taxon>Aspidochirotida</taxon>
        <taxon>Stichopodidae</taxon>
        <taxon>Apostichopus</taxon>
    </lineage>
</organism>
<dbReference type="OrthoDB" id="10264956at2759"/>
<dbReference type="GO" id="GO:0003828">
    <property type="term" value="F:alpha-N-acetylneuraminate alpha-2,8-sialyltransferase activity"/>
    <property type="evidence" value="ECO:0007669"/>
    <property type="project" value="TreeGrafter"/>
</dbReference>
<dbReference type="InterPro" id="IPR012163">
    <property type="entry name" value="Sialyl_trans"/>
</dbReference>
<dbReference type="PIRSF" id="PIRSF005557">
    <property type="entry name" value="Sialyl_trans"/>
    <property type="match status" value="1"/>
</dbReference>
<dbReference type="GO" id="GO:0000139">
    <property type="term" value="C:Golgi membrane"/>
    <property type="evidence" value="ECO:0007669"/>
    <property type="project" value="UniProtKB-SubCell"/>
</dbReference>
<keyword evidence="7" id="KW-1133">Transmembrane helix</keyword>
<evidence type="ECO:0000256" key="3">
    <source>
        <dbReference type="ARBA" id="ARBA00022676"/>
    </source>
</evidence>
<gene>
    <name evidence="13" type="ORF">BSL78_15710</name>
</gene>
<evidence type="ECO:0000313" key="13">
    <source>
        <dbReference type="EMBL" id="PIK47417.1"/>
    </source>
</evidence>
<comment type="subcellular location">
    <subcellularLocation>
        <location evidence="1">Golgi apparatus membrane</location>
        <topology evidence="1">Single-pass type II membrane protein</topology>
    </subcellularLocation>
</comment>
<dbReference type="CDD" id="cd23963">
    <property type="entry name" value="GT29_ST8SIA"/>
    <property type="match status" value="1"/>
</dbReference>